<dbReference type="Gene3D" id="4.10.240.10">
    <property type="entry name" value="Zn(2)-C6 fungal-type DNA-binding domain"/>
    <property type="match status" value="1"/>
</dbReference>
<dbReference type="GeneID" id="19464627"/>
<dbReference type="OrthoDB" id="3449567at2759"/>
<accession>S3DER3</accession>
<dbReference type="HOGENOM" id="CLU_463105_0_0_1"/>
<evidence type="ECO:0000256" key="2">
    <source>
        <dbReference type="ARBA" id="ARBA00022833"/>
    </source>
</evidence>
<dbReference type="Proteomes" id="UP000016922">
    <property type="component" value="Unassembled WGS sequence"/>
</dbReference>
<gene>
    <name evidence="9" type="ORF">GLAREA_05573</name>
</gene>
<keyword evidence="10" id="KW-1185">Reference proteome</keyword>
<dbReference type="InterPro" id="IPR001138">
    <property type="entry name" value="Zn2Cys6_DnaBD"/>
</dbReference>
<dbReference type="KEGG" id="glz:GLAREA_05573"/>
<dbReference type="Pfam" id="PF00172">
    <property type="entry name" value="Zn_clus"/>
    <property type="match status" value="1"/>
</dbReference>
<evidence type="ECO:0000256" key="6">
    <source>
        <dbReference type="ARBA" id="ARBA00023242"/>
    </source>
</evidence>
<feature type="region of interest" description="Disordered" evidence="7">
    <location>
        <begin position="1"/>
        <end position="25"/>
    </location>
</feature>
<dbReference type="GO" id="GO:0003677">
    <property type="term" value="F:DNA binding"/>
    <property type="evidence" value="ECO:0007669"/>
    <property type="project" value="UniProtKB-KW"/>
</dbReference>
<sequence length="589" mass="65866">MIAGAFSRDNRATNMKRRSTPRSRGGCYSCRAKKTKCDEGKPSCEKCIRAGWECPGYDDSSESKSSNLFLTFAITGKGPPSRTVPGFVPSTLRTGGSSHLKKDLLLLGRQRALPDMSLKDQDKNHETEDSVEDFSRAVTRSILKTSKGFPINSPGNDSEKLLLHYYQYEALQDLRGFTTDNFWHDSILLYSHEFPIVRSALLALSGFHRERLTGSPTAAADHDVALRQYNKALRFVRSYLANNIQPSVEIILMCCLLFYCIETLRGDDLVAVRHAKAGIEIFKTWKPKTASDTESERANFTPHFATLDVVFSQWAGSSAPILVLTTQEERSGITPLFPTPLPTMSHANEAFLKLINWGRHLLEPQRLGQYRSLGRVPKSLIDELSFFGEQYISWEGAYSPLLAYQESLPSTLWAEKASVLTLYSSYILLKLELYHLFAGFDPLWMSTDVDGCYEKILSIAKTLHDGLMSSDSINARGRSYLFHGGVTGALSYTASSCLDMTKKRRALQMMKTWPIKEGSFDGKMAARGIEKAMALCTIPAMADREETFDHATFMNIVWTMVANEKDIHFNVVEPLRVLQPTALGHDGGP</sequence>
<protein>
    <submittedName>
        <fullName evidence="9">Zn2/Cys6 DNA-binding protein</fullName>
    </submittedName>
</protein>
<name>S3DER3_GLAL2</name>
<dbReference type="CDD" id="cd00067">
    <property type="entry name" value="GAL4"/>
    <property type="match status" value="1"/>
</dbReference>
<keyword evidence="3" id="KW-0805">Transcription regulation</keyword>
<organism evidence="9 10">
    <name type="scientific">Glarea lozoyensis (strain ATCC 20868 / MF5171)</name>
    <dbReference type="NCBI Taxonomy" id="1116229"/>
    <lineage>
        <taxon>Eukaryota</taxon>
        <taxon>Fungi</taxon>
        <taxon>Dikarya</taxon>
        <taxon>Ascomycota</taxon>
        <taxon>Pezizomycotina</taxon>
        <taxon>Leotiomycetes</taxon>
        <taxon>Helotiales</taxon>
        <taxon>Helotiaceae</taxon>
        <taxon>Glarea</taxon>
    </lineage>
</organism>
<dbReference type="InterPro" id="IPR021858">
    <property type="entry name" value="Fun_TF"/>
</dbReference>
<keyword evidence="6" id="KW-0539">Nucleus</keyword>
<dbReference type="SUPFAM" id="SSF57701">
    <property type="entry name" value="Zn2/Cys6 DNA-binding domain"/>
    <property type="match status" value="1"/>
</dbReference>
<evidence type="ECO:0000313" key="10">
    <source>
        <dbReference type="Proteomes" id="UP000016922"/>
    </source>
</evidence>
<dbReference type="PROSITE" id="PS00463">
    <property type="entry name" value="ZN2_CY6_FUNGAL_1"/>
    <property type="match status" value="1"/>
</dbReference>
<dbReference type="PANTHER" id="PTHR36206:SF13">
    <property type="entry name" value="TRANSCRIPTIONAL REGULATORY PROTEIN MOC3"/>
    <property type="match status" value="1"/>
</dbReference>
<dbReference type="InterPro" id="IPR036864">
    <property type="entry name" value="Zn2-C6_fun-type_DNA-bd_sf"/>
</dbReference>
<evidence type="ECO:0000256" key="7">
    <source>
        <dbReference type="SAM" id="MobiDB-lite"/>
    </source>
</evidence>
<keyword evidence="4 9" id="KW-0238">DNA-binding</keyword>
<evidence type="ECO:0000259" key="8">
    <source>
        <dbReference type="PROSITE" id="PS50048"/>
    </source>
</evidence>
<dbReference type="AlphaFoldDB" id="S3DER3"/>
<dbReference type="RefSeq" id="XP_008077053.1">
    <property type="nucleotide sequence ID" value="XM_008078862.1"/>
</dbReference>
<evidence type="ECO:0000313" key="9">
    <source>
        <dbReference type="EMBL" id="EPE36235.1"/>
    </source>
</evidence>
<evidence type="ECO:0000256" key="5">
    <source>
        <dbReference type="ARBA" id="ARBA00023163"/>
    </source>
</evidence>
<evidence type="ECO:0000256" key="3">
    <source>
        <dbReference type="ARBA" id="ARBA00023015"/>
    </source>
</evidence>
<dbReference type="GO" id="GO:0000981">
    <property type="term" value="F:DNA-binding transcription factor activity, RNA polymerase II-specific"/>
    <property type="evidence" value="ECO:0007669"/>
    <property type="project" value="InterPro"/>
</dbReference>
<dbReference type="eggNOG" id="ENOG502SND8">
    <property type="taxonomic scope" value="Eukaryota"/>
</dbReference>
<dbReference type="PANTHER" id="PTHR36206">
    <property type="entry name" value="ASPERCRYPTIN BIOSYNTHESIS CLUSTER-SPECIFIC TRANSCRIPTION REGULATOR ATNN-RELATED"/>
    <property type="match status" value="1"/>
</dbReference>
<feature type="domain" description="Zn(2)-C6 fungal-type" evidence="8">
    <location>
        <begin position="26"/>
        <end position="54"/>
    </location>
</feature>
<keyword evidence="5" id="KW-0804">Transcription</keyword>
<dbReference type="Pfam" id="PF11951">
    <property type="entry name" value="Fungal_trans_2"/>
    <property type="match status" value="1"/>
</dbReference>
<dbReference type="SMART" id="SM00066">
    <property type="entry name" value="GAL4"/>
    <property type="match status" value="1"/>
</dbReference>
<evidence type="ECO:0000256" key="1">
    <source>
        <dbReference type="ARBA" id="ARBA00022723"/>
    </source>
</evidence>
<dbReference type="InterPro" id="IPR052360">
    <property type="entry name" value="Transcr_Regulatory_Proteins"/>
</dbReference>
<keyword evidence="1" id="KW-0479">Metal-binding</keyword>
<dbReference type="GO" id="GO:0008270">
    <property type="term" value="F:zinc ion binding"/>
    <property type="evidence" value="ECO:0007669"/>
    <property type="project" value="InterPro"/>
</dbReference>
<dbReference type="PROSITE" id="PS50048">
    <property type="entry name" value="ZN2_CY6_FUNGAL_2"/>
    <property type="match status" value="1"/>
</dbReference>
<reference evidence="9 10" key="1">
    <citation type="journal article" date="2013" name="BMC Genomics">
        <title>Genomics-driven discovery of the pneumocandin biosynthetic gene cluster in the fungus Glarea lozoyensis.</title>
        <authorList>
            <person name="Chen L."/>
            <person name="Yue Q."/>
            <person name="Zhang X."/>
            <person name="Xiang M."/>
            <person name="Wang C."/>
            <person name="Li S."/>
            <person name="Che Y."/>
            <person name="Ortiz-Lopez F.J."/>
            <person name="Bills G.F."/>
            <person name="Liu X."/>
            <person name="An Z."/>
        </authorList>
    </citation>
    <scope>NUCLEOTIDE SEQUENCE [LARGE SCALE GENOMIC DNA]</scope>
    <source>
        <strain evidence="10">ATCC 20868 / MF5171</strain>
    </source>
</reference>
<keyword evidence="2" id="KW-0862">Zinc</keyword>
<proteinExistence type="predicted"/>
<evidence type="ECO:0000256" key="4">
    <source>
        <dbReference type="ARBA" id="ARBA00023125"/>
    </source>
</evidence>
<dbReference type="EMBL" id="KE145353">
    <property type="protein sequence ID" value="EPE36235.1"/>
    <property type="molecule type" value="Genomic_DNA"/>
</dbReference>